<gene>
    <name evidence="2" type="ORF">RESH_02169</name>
</gene>
<dbReference type="Gene3D" id="3.40.30.10">
    <property type="entry name" value="Glutaredoxin"/>
    <property type="match status" value="1"/>
</dbReference>
<dbReference type="SUPFAM" id="SSF52833">
    <property type="entry name" value="Thioredoxin-like"/>
    <property type="match status" value="1"/>
</dbReference>
<dbReference type="AlphaFoldDB" id="M5SLZ9"/>
<evidence type="ECO:0000313" key="2">
    <source>
        <dbReference type="EMBL" id="EMI27254.1"/>
    </source>
</evidence>
<comment type="caution">
    <text evidence="2">The sequence shown here is derived from an EMBL/GenBank/DDBJ whole genome shotgun (WGS) entry which is preliminary data.</text>
</comment>
<dbReference type="InterPro" id="IPR036249">
    <property type="entry name" value="Thioredoxin-like_sf"/>
</dbReference>
<dbReference type="PATRIC" id="fig|1263868.3.peg.2355"/>
<dbReference type="STRING" id="1263868.RESH_02169"/>
<proteinExistence type="predicted"/>
<evidence type="ECO:0000259" key="1">
    <source>
        <dbReference type="Pfam" id="PF00085"/>
    </source>
</evidence>
<reference evidence="2 3" key="1">
    <citation type="journal article" date="2013" name="Mar. Genomics">
        <title>Expression of sulfatases in Rhodopirellula baltica and the diversity of sulfatases in the genus Rhodopirellula.</title>
        <authorList>
            <person name="Wegner C.E."/>
            <person name="Richter-Heitmann T."/>
            <person name="Klindworth A."/>
            <person name="Klockow C."/>
            <person name="Richter M."/>
            <person name="Achstetter T."/>
            <person name="Glockner F.O."/>
            <person name="Harder J."/>
        </authorList>
    </citation>
    <scope>NUCLEOTIDE SEQUENCE [LARGE SCALE GENOMIC DNA]</scope>
    <source>
        <strain evidence="2 3">SH398</strain>
    </source>
</reference>
<dbReference type="Proteomes" id="UP000011996">
    <property type="component" value="Unassembled WGS sequence"/>
</dbReference>
<dbReference type="EMBL" id="ANOF01000070">
    <property type="protein sequence ID" value="EMI27254.1"/>
    <property type="molecule type" value="Genomic_DNA"/>
</dbReference>
<name>M5SLZ9_9BACT</name>
<dbReference type="InterPro" id="IPR013766">
    <property type="entry name" value="Thioredoxin_domain"/>
</dbReference>
<protein>
    <recommendedName>
        <fullName evidence="1">Thioredoxin domain-containing protein</fullName>
    </recommendedName>
</protein>
<feature type="domain" description="Thioredoxin" evidence="1">
    <location>
        <begin position="116"/>
        <end position="201"/>
    </location>
</feature>
<dbReference type="Pfam" id="PF00085">
    <property type="entry name" value="Thioredoxin"/>
    <property type="match status" value="1"/>
</dbReference>
<accession>M5SLZ9</accession>
<organism evidence="2 3">
    <name type="scientific">Rhodopirellula europaea SH398</name>
    <dbReference type="NCBI Taxonomy" id="1263868"/>
    <lineage>
        <taxon>Bacteria</taxon>
        <taxon>Pseudomonadati</taxon>
        <taxon>Planctomycetota</taxon>
        <taxon>Planctomycetia</taxon>
        <taxon>Pirellulales</taxon>
        <taxon>Pirellulaceae</taxon>
        <taxon>Rhodopirellula</taxon>
    </lineage>
</organism>
<sequence length="223" mass="26145">MSFRKSNNQTDRWRAFCTKHDRYMSQLPRLASVFANADRFDQFLQSGVYDGDDAMLTIMSLTYDEWVPFSLFVDQYSVDWQSYFTNTMYVAYHREDDKRHWQPATTRFKRDDLQLPKLIVHFWARWDAHDRTMDANLRPAIERFNDRVEFRSLDIDIPHLHDVCHDAGIANVPALAFYATGNVEQLHVGVRDSDAIINDVETWLASTKPDNQAVNRSGEVGRF</sequence>
<dbReference type="CDD" id="cd02947">
    <property type="entry name" value="TRX_family"/>
    <property type="match status" value="1"/>
</dbReference>
<evidence type="ECO:0000313" key="3">
    <source>
        <dbReference type="Proteomes" id="UP000011996"/>
    </source>
</evidence>